<keyword evidence="1" id="KW-0812">Transmembrane</keyword>
<feature type="non-terminal residue" evidence="2">
    <location>
        <position position="1"/>
    </location>
</feature>
<comment type="caution">
    <text evidence="2">The sequence shown here is derived from an EMBL/GenBank/DDBJ whole genome shotgun (WGS) entry which is preliminary data.</text>
</comment>
<keyword evidence="1" id="KW-1133">Transmembrane helix</keyword>
<keyword evidence="1" id="KW-0472">Membrane</keyword>
<name>A0A427AKG8_ENSVE</name>
<dbReference type="EMBL" id="AMZH03002111">
    <property type="protein sequence ID" value="RRT76753.1"/>
    <property type="molecule type" value="Genomic_DNA"/>
</dbReference>
<evidence type="ECO:0000313" key="2">
    <source>
        <dbReference type="EMBL" id="RRT76753.1"/>
    </source>
</evidence>
<feature type="transmembrane region" description="Helical" evidence="1">
    <location>
        <begin position="25"/>
        <end position="47"/>
    </location>
</feature>
<organism evidence="2 3">
    <name type="scientific">Ensete ventricosum</name>
    <name type="common">Abyssinian banana</name>
    <name type="synonym">Musa ensete</name>
    <dbReference type="NCBI Taxonomy" id="4639"/>
    <lineage>
        <taxon>Eukaryota</taxon>
        <taxon>Viridiplantae</taxon>
        <taxon>Streptophyta</taxon>
        <taxon>Embryophyta</taxon>
        <taxon>Tracheophyta</taxon>
        <taxon>Spermatophyta</taxon>
        <taxon>Magnoliopsida</taxon>
        <taxon>Liliopsida</taxon>
        <taxon>Zingiberales</taxon>
        <taxon>Musaceae</taxon>
        <taxon>Ensete</taxon>
    </lineage>
</organism>
<protein>
    <submittedName>
        <fullName evidence="2">Uncharacterized protein</fullName>
    </submittedName>
</protein>
<accession>A0A427AKG8</accession>
<gene>
    <name evidence="2" type="ORF">B296_00005250</name>
</gene>
<evidence type="ECO:0000256" key="1">
    <source>
        <dbReference type="SAM" id="Phobius"/>
    </source>
</evidence>
<sequence>KTFVGSSVVQVFNGLVLLAEVSDRYASTIWAIWVLVFMRIMAVRCLLISIPIRVGRQFCVPNFVYA</sequence>
<evidence type="ECO:0000313" key="3">
    <source>
        <dbReference type="Proteomes" id="UP000287651"/>
    </source>
</evidence>
<reference evidence="2 3" key="1">
    <citation type="journal article" date="2014" name="Agronomy (Basel)">
        <title>A Draft Genome Sequence for Ensete ventricosum, the Drought-Tolerant Tree Against Hunger.</title>
        <authorList>
            <person name="Harrison J."/>
            <person name="Moore K.A."/>
            <person name="Paszkiewicz K."/>
            <person name="Jones T."/>
            <person name="Grant M."/>
            <person name="Ambacheew D."/>
            <person name="Muzemil S."/>
            <person name="Studholme D.J."/>
        </authorList>
    </citation>
    <scope>NUCLEOTIDE SEQUENCE [LARGE SCALE GENOMIC DNA]</scope>
</reference>
<dbReference type="AlphaFoldDB" id="A0A427AKG8"/>
<dbReference type="Proteomes" id="UP000287651">
    <property type="component" value="Unassembled WGS sequence"/>
</dbReference>
<proteinExistence type="predicted"/>